<organism evidence="17 18">
    <name type="scientific">Klebsiella pneumoniae 30684/NJST258_2</name>
    <dbReference type="NCBI Taxonomy" id="1420013"/>
    <lineage>
        <taxon>Bacteria</taxon>
        <taxon>Pseudomonadati</taxon>
        <taxon>Pseudomonadota</taxon>
        <taxon>Gammaproteobacteria</taxon>
        <taxon>Enterobacterales</taxon>
        <taxon>Enterobacteriaceae</taxon>
        <taxon>Klebsiella/Raoultella group</taxon>
        <taxon>Klebsiella</taxon>
        <taxon>Klebsiella pneumoniae complex</taxon>
    </lineage>
</organism>
<name>W8V1F7_KLEPN</name>
<evidence type="ECO:0000256" key="14">
    <source>
        <dbReference type="RuleBase" id="RU003811"/>
    </source>
</evidence>
<dbReference type="GO" id="GO:0005737">
    <property type="term" value="C:cytoplasm"/>
    <property type="evidence" value="ECO:0007669"/>
    <property type="project" value="InterPro"/>
</dbReference>
<protein>
    <recommendedName>
        <fullName evidence="12 13">NH(3)-dependent NAD(+) synthetase</fullName>
        <ecNumber evidence="11 13">6.3.1.5</ecNumber>
    </recommendedName>
</protein>
<feature type="binding site" evidence="13">
    <location>
        <position position="260"/>
    </location>
    <ligand>
        <name>ATP</name>
        <dbReference type="ChEBI" id="CHEBI:30616"/>
    </ligand>
</feature>
<evidence type="ECO:0000256" key="7">
    <source>
        <dbReference type="ARBA" id="ARBA00022842"/>
    </source>
</evidence>
<dbReference type="SUPFAM" id="SSF52402">
    <property type="entry name" value="Adenine nucleotide alpha hydrolases-like"/>
    <property type="match status" value="1"/>
</dbReference>
<evidence type="ECO:0000256" key="4">
    <source>
        <dbReference type="ARBA" id="ARBA00022723"/>
    </source>
</evidence>
<dbReference type="InterPro" id="IPR014729">
    <property type="entry name" value="Rossmann-like_a/b/a_fold"/>
</dbReference>
<dbReference type="Gene3D" id="3.40.50.620">
    <property type="entry name" value="HUPs"/>
    <property type="match status" value="1"/>
</dbReference>
<dbReference type="InterPro" id="IPR022310">
    <property type="entry name" value="NAD/GMP_synthase"/>
</dbReference>
<evidence type="ECO:0000256" key="15">
    <source>
        <dbReference type="RuleBase" id="RU003812"/>
    </source>
</evidence>
<evidence type="ECO:0000256" key="12">
    <source>
        <dbReference type="ARBA" id="ARBA00070926"/>
    </source>
</evidence>
<proteinExistence type="inferred from homology"/>
<evidence type="ECO:0000256" key="11">
    <source>
        <dbReference type="ARBA" id="ARBA00066987"/>
    </source>
</evidence>
<dbReference type="GO" id="GO:0003952">
    <property type="term" value="F:NAD+ synthase (glutamine-hydrolyzing) activity"/>
    <property type="evidence" value="ECO:0007669"/>
    <property type="project" value="InterPro"/>
</dbReference>
<dbReference type="Proteomes" id="UP000019586">
    <property type="component" value="Chromosome"/>
</dbReference>
<dbReference type="GO" id="GO:0005524">
    <property type="term" value="F:ATP binding"/>
    <property type="evidence" value="ECO:0007669"/>
    <property type="project" value="UniProtKB-UniRule"/>
</dbReference>
<evidence type="ECO:0000256" key="2">
    <source>
        <dbReference type="ARBA" id="ARBA00011738"/>
    </source>
</evidence>
<evidence type="ECO:0000256" key="5">
    <source>
        <dbReference type="ARBA" id="ARBA00022741"/>
    </source>
</evidence>
<dbReference type="CDD" id="cd00553">
    <property type="entry name" value="NAD_synthase"/>
    <property type="match status" value="1"/>
</dbReference>
<dbReference type="InterPro" id="IPR003694">
    <property type="entry name" value="NAD_synthase"/>
</dbReference>
<evidence type="ECO:0000256" key="6">
    <source>
        <dbReference type="ARBA" id="ARBA00022840"/>
    </source>
</evidence>
<feature type="binding site" evidence="13">
    <location>
        <position position="209"/>
    </location>
    <ligand>
        <name>ATP</name>
        <dbReference type="ChEBI" id="CHEBI:30616"/>
    </ligand>
</feature>
<feature type="binding site" description="in other chain" evidence="13">
    <location>
        <position position="189"/>
    </location>
    <ligand>
        <name>deamido-NAD(+)</name>
        <dbReference type="ChEBI" id="CHEBI:58437"/>
        <note>ligand shared between two neighboring subunits</note>
    </ligand>
</feature>
<feature type="binding site" evidence="13">
    <location>
        <begin position="95"/>
        <end position="102"/>
    </location>
    <ligand>
        <name>ATP</name>
        <dbReference type="ChEBI" id="CHEBI:30616"/>
    </ligand>
</feature>
<feature type="binding site" evidence="13">
    <location>
        <position position="101"/>
    </location>
    <ligand>
        <name>Mg(2+)</name>
        <dbReference type="ChEBI" id="CHEBI:18420"/>
    </ligand>
</feature>
<dbReference type="HOGENOM" id="CLU_059327_3_0_6"/>
<dbReference type="HAMAP" id="MF_00193">
    <property type="entry name" value="NadE_ammonia_dep"/>
    <property type="match status" value="1"/>
</dbReference>
<keyword evidence="3 13" id="KW-0436">Ligase</keyword>
<keyword evidence="4 13" id="KW-0479">Metal-binding</keyword>
<gene>
    <name evidence="13" type="primary">nadE</name>
    <name evidence="17" type="ORF">KPNJ2_03272</name>
</gene>
<comment type="function">
    <text evidence="10 13">Catalyzes the ATP-dependent amidation of deamido-NAD to form NAD. Uses ammonia as a nitrogen source.</text>
</comment>
<dbReference type="KEGG" id="kps:KPNJ2_03272"/>
<dbReference type="EMBL" id="CP006918">
    <property type="protein sequence ID" value="AHM80052.1"/>
    <property type="molecule type" value="Genomic_DNA"/>
</dbReference>
<dbReference type="AlphaFoldDB" id="W8V1F7"/>
<dbReference type="PATRIC" id="fig|1420013.3.peg.3075"/>
<reference evidence="17 18" key="1">
    <citation type="journal article" date="2014" name="Proc. Natl. Acad. Sci. U.S.A.">
        <title>Molecular dissection of the evolution of carbapenem-resistant multilocus sequence type 258 Klebsiella pneumoniae.</title>
        <authorList>
            <person name="Deleo F.R."/>
            <person name="Chen L."/>
            <person name="Porcella S.F."/>
            <person name="Martens C.A."/>
            <person name="Kobayashi S.D."/>
            <person name="Porter A.R."/>
            <person name="Chavda K.D."/>
            <person name="Jacobs M.R."/>
            <person name="Mathema B."/>
            <person name="Olsen R.J."/>
            <person name="Bonomo R.A."/>
            <person name="Musser J.M."/>
            <person name="Kreiswirth B.N."/>
        </authorList>
    </citation>
    <scope>NUCLEOTIDE SEQUENCE [LARGE SCALE GENOMIC DNA]</scope>
    <source>
        <strain evidence="17">30684/NJST258_2</strain>
    </source>
</reference>
<evidence type="ECO:0000313" key="17">
    <source>
        <dbReference type="EMBL" id="AHM80052.1"/>
    </source>
</evidence>
<dbReference type="UniPathway" id="UPA00253">
    <property type="reaction ID" value="UER00333"/>
</dbReference>
<keyword evidence="7 13" id="KW-0460">Magnesium</keyword>
<evidence type="ECO:0000256" key="13">
    <source>
        <dbReference type="HAMAP-Rule" id="MF_00193"/>
    </source>
</evidence>
<dbReference type="GO" id="GO:0008795">
    <property type="term" value="F:NAD+ synthase activity"/>
    <property type="evidence" value="ECO:0007669"/>
    <property type="project" value="UniProtKB-UniRule"/>
</dbReference>
<comment type="similarity">
    <text evidence="1 13 14">Belongs to the NAD synthetase family.</text>
</comment>
<feature type="domain" description="NAD/GMP synthase" evidence="16">
    <location>
        <begin position="72"/>
        <end position="314"/>
    </location>
</feature>
<feature type="binding site" description="in other chain" evidence="13">
    <location>
        <begin position="309"/>
        <end position="310"/>
    </location>
    <ligand>
        <name>deamido-NAD(+)</name>
        <dbReference type="ChEBI" id="CHEBI:58437"/>
        <note>ligand shared between two neighboring subunits</note>
    </ligand>
</feature>
<dbReference type="PANTHER" id="PTHR23090">
    <property type="entry name" value="NH 3 /GLUTAMINE-DEPENDENT NAD + SYNTHETASE"/>
    <property type="match status" value="1"/>
</dbReference>
<evidence type="ECO:0000256" key="3">
    <source>
        <dbReference type="ARBA" id="ARBA00022598"/>
    </source>
</evidence>
<keyword evidence="8 13" id="KW-0520">NAD</keyword>
<dbReference type="NCBIfam" id="NF001979">
    <property type="entry name" value="PRK00768.1"/>
    <property type="match status" value="1"/>
</dbReference>
<evidence type="ECO:0000256" key="8">
    <source>
        <dbReference type="ARBA" id="ARBA00023027"/>
    </source>
</evidence>
<dbReference type="InterPro" id="IPR022926">
    <property type="entry name" value="NH(3)-dep_NAD(+)_synth"/>
</dbReference>
<feature type="binding site" evidence="13">
    <location>
        <position position="238"/>
    </location>
    <ligand>
        <name>ATP</name>
        <dbReference type="ChEBI" id="CHEBI:30616"/>
    </ligand>
</feature>
<dbReference type="FunFam" id="3.40.50.620:FF:000015">
    <property type="entry name" value="NH(3)-dependent NAD(+) synthetase"/>
    <property type="match status" value="1"/>
</dbReference>
<dbReference type="EC" id="6.3.1.5" evidence="11 13"/>
<dbReference type="GO" id="GO:0004359">
    <property type="term" value="F:glutaminase activity"/>
    <property type="evidence" value="ECO:0007669"/>
    <property type="project" value="InterPro"/>
</dbReference>
<evidence type="ECO:0000259" key="16">
    <source>
        <dbReference type="Pfam" id="PF02540"/>
    </source>
</evidence>
<feature type="binding site" evidence="13">
    <location>
        <position position="229"/>
    </location>
    <ligand>
        <name>deamido-NAD(+)</name>
        <dbReference type="ChEBI" id="CHEBI:58437"/>
        <note>ligand shared between two neighboring subunits</note>
    </ligand>
</feature>
<comment type="pathway">
    <text evidence="13">Cofactor biosynthesis; NAD(+) biosynthesis; NAD(+) from deamido-NAD(+) (ammonia route): step 1/1.</text>
</comment>
<dbReference type="PANTHER" id="PTHR23090:SF7">
    <property type="entry name" value="NH(3)-DEPENDENT NAD(+) SYNTHETASE"/>
    <property type="match status" value="1"/>
</dbReference>
<dbReference type="GO" id="GO:0009435">
    <property type="term" value="P:NAD+ biosynthetic process"/>
    <property type="evidence" value="ECO:0007669"/>
    <property type="project" value="UniProtKB-UniRule"/>
</dbReference>
<comment type="subunit">
    <text evidence="2 13">Homodimer.</text>
</comment>
<evidence type="ECO:0000256" key="9">
    <source>
        <dbReference type="ARBA" id="ARBA00051206"/>
    </source>
</evidence>
<feature type="binding site" description="in other chain" evidence="13">
    <location>
        <position position="222"/>
    </location>
    <ligand>
        <name>deamido-NAD(+)</name>
        <dbReference type="ChEBI" id="CHEBI:58437"/>
        <note>ligand shared between two neighboring subunits</note>
    </ligand>
</feature>
<comment type="catalytic activity">
    <reaction evidence="9 13 15">
        <text>deamido-NAD(+) + NH4(+) + ATP = AMP + diphosphate + NAD(+) + H(+)</text>
        <dbReference type="Rhea" id="RHEA:21188"/>
        <dbReference type="ChEBI" id="CHEBI:15378"/>
        <dbReference type="ChEBI" id="CHEBI:28938"/>
        <dbReference type="ChEBI" id="CHEBI:30616"/>
        <dbReference type="ChEBI" id="CHEBI:33019"/>
        <dbReference type="ChEBI" id="CHEBI:57540"/>
        <dbReference type="ChEBI" id="CHEBI:58437"/>
        <dbReference type="ChEBI" id="CHEBI:456215"/>
        <dbReference type="EC" id="6.3.1.5"/>
    </reaction>
</comment>
<evidence type="ECO:0000256" key="1">
    <source>
        <dbReference type="ARBA" id="ARBA00005859"/>
    </source>
</evidence>
<dbReference type="NCBIfam" id="TIGR00552">
    <property type="entry name" value="nadE"/>
    <property type="match status" value="1"/>
</dbReference>
<feature type="binding site" evidence="13">
    <location>
        <position position="214"/>
    </location>
    <ligand>
        <name>Mg(2+)</name>
        <dbReference type="ChEBI" id="CHEBI:18420"/>
    </ligand>
</feature>
<accession>W8V1F7</accession>
<keyword evidence="5 13" id="KW-0547">Nucleotide-binding</keyword>
<keyword evidence="6 13" id="KW-0067">ATP-binding</keyword>
<sequence>MRGTASIMKTYVIDCLLFRQSKPRSLSFQRQRGSFKPTACQTDSLSEGAMTLQQEIIQALGAKPQIDVAGEIRRSVDFLKSYLQTYPFIKSLVLGISGGQDSTLTGKLCQIAINELRAETGDSSLQFIAVRLPYGVQADEQDCQDAIAFIQPDRVLTVNIKAAVLASEQALREAGIELSDFVRGNEKARERMKAQYSIAGMTKGVVVGTDHAAEAITGFFTKYGDGGTDINPIFRLNKRQGKQLLAHLGCPEHLYKKLPTADLEDDRPSLPDEVALGVTYENIDDYLEGKTLDPSIAKTIEGWYLKTEHKRRPPITVFDDFWKK</sequence>
<evidence type="ECO:0000256" key="10">
    <source>
        <dbReference type="ARBA" id="ARBA00055966"/>
    </source>
</evidence>
<evidence type="ECO:0000313" key="18">
    <source>
        <dbReference type="Proteomes" id="UP000019586"/>
    </source>
</evidence>
<dbReference type="GO" id="GO:0046872">
    <property type="term" value="F:metal ion binding"/>
    <property type="evidence" value="ECO:0007669"/>
    <property type="project" value="UniProtKB-KW"/>
</dbReference>
<dbReference type="Pfam" id="PF02540">
    <property type="entry name" value="NAD_synthase"/>
    <property type="match status" value="1"/>
</dbReference>